<evidence type="ECO:0000256" key="2">
    <source>
        <dbReference type="SAM" id="Phobius"/>
    </source>
</evidence>
<keyword evidence="2" id="KW-1133">Transmembrane helix</keyword>
<accession>A0AB39LUW7</accession>
<dbReference type="AlphaFoldDB" id="A0AB39LUW7"/>
<dbReference type="EMBL" id="CP163429">
    <property type="protein sequence ID" value="XDP96725.1"/>
    <property type="molecule type" value="Genomic_DNA"/>
</dbReference>
<dbReference type="RefSeq" id="WP_369159237.1">
    <property type="nucleotide sequence ID" value="NZ_CP163429.1"/>
</dbReference>
<sequence length="458" mass="47909">MSDDAIRLVTIGRMLRRRGRLLTVLVVLGALTGFGASLVFPPRFTTSASVLLPGAWEERVLLTQAEIATSTVVTDRTAAELRWAGVDGEELRERVRAQVTDGNIIKISGTAESPAKARRLADELARQFVAFSARIVDDTADPTAAAGPDQLRQMVLTTSRRITELADSADPGRTVESVQTRTELAKLRTALQEAVGKLDQAGSTAAGSRLVVMGPAAEPSGEAPPTRVQLIAAGAVLFFLLAVVGHLTAARANRRPRSEREIAAALGSGLLGGVDVAVRRGALRPEGGGARQRLRRLLGVDTPWNAPAPPTAGDEASLGIRYRRVCGRIRELVPGARRLLLVVADDDPVALRAAERLAEEAGGDPLLRVTEVSAEAPLVPDREEESGVLVVLGAGSRTAAELADVAEACADAGHDVVGIVLADAVRTRPARPARSAGPPRETAAPALALGDGARGGAR</sequence>
<dbReference type="InterPro" id="IPR050445">
    <property type="entry name" value="Bact_polysacc_biosynth/exp"/>
</dbReference>
<evidence type="ECO:0000256" key="1">
    <source>
        <dbReference type="SAM" id="MobiDB-lite"/>
    </source>
</evidence>
<evidence type="ECO:0000313" key="3">
    <source>
        <dbReference type="EMBL" id="XDP96725.1"/>
    </source>
</evidence>
<organism evidence="3">
    <name type="scientific">Streptomyces sp. R02</name>
    <dbReference type="NCBI Taxonomy" id="3238623"/>
    <lineage>
        <taxon>Bacteria</taxon>
        <taxon>Bacillati</taxon>
        <taxon>Actinomycetota</taxon>
        <taxon>Actinomycetes</taxon>
        <taxon>Kitasatosporales</taxon>
        <taxon>Streptomycetaceae</taxon>
        <taxon>Streptomyces</taxon>
    </lineage>
</organism>
<reference evidence="3" key="1">
    <citation type="submission" date="2024-07" db="EMBL/GenBank/DDBJ databases">
        <authorList>
            <person name="Yu S.T."/>
        </authorList>
    </citation>
    <scope>NUCLEOTIDE SEQUENCE</scope>
    <source>
        <strain evidence="3">R02</strain>
    </source>
</reference>
<proteinExistence type="predicted"/>
<keyword evidence="2" id="KW-0812">Transmembrane</keyword>
<name>A0AB39LUW7_9ACTN</name>
<dbReference type="PANTHER" id="PTHR32309:SF31">
    <property type="entry name" value="CAPSULAR EXOPOLYSACCHARIDE FAMILY"/>
    <property type="match status" value="1"/>
</dbReference>
<protein>
    <submittedName>
        <fullName evidence="3">Polysaccharide biosynthesis protein</fullName>
    </submittedName>
</protein>
<feature type="compositionally biased region" description="Low complexity" evidence="1">
    <location>
        <begin position="430"/>
        <end position="451"/>
    </location>
</feature>
<gene>
    <name evidence="3" type="ORF">AB5J57_25820</name>
</gene>
<feature type="transmembrane region" description="Helical" evidence="2">
    <location>
        <begin position="230"/>
        <end position="250"/>
    </location>
</feature>
<feature type="region of interest" description="Disordered" evidence="1">
    <location>
        <begin position="428"/>
        <end position="458"/>
    </location>
</feature>
<feature type="transmembrane region" description="Helical" evidence="2">
    <location>
        <begin position="21"/>
        <end position="40"/>
    </location>
</feature>
<keyword evidence="2" id="KW-0472">Membrane</keyword>
<dbReference type="PANTHER" id="PTHR32309">
    <property type="entry name" value="TYROSINE-PROTEIN KINASE"/>
    <property type="match status" value="1"/>
</dbReference>